<keyword evidence="2" id="KW-0479">Metal-binding</keyword>
<gene>
    <name evidence="6" type="ORF">UFOPK3772_01656</name>
</gene>
<keyword evidence="1" id="KW-0813">Transport</keyword>
<evidence type="ECO:0000313" key="6">
    <source>
        <dbReference type="EMBL" id="CAB4952749.1"/>
    </source>
</evidence>
<protein>
    <submittedName>
        <fullName evidence="6">Unannotated protein</fullName>
    </submittedName>
</protein>
<dbReference type="PANTHER" id="PTHR36923">
    <property type="entry name" value="FERREDOXIN"/>
    <property type="match status" value="1"/>
</dbReference>
<dbReference type="EMBL" id="CAFBNE010000050">
    <property type="protein sequence ID" value="CAB4952749.1"/>
    <property type="molecule type" value="Genomic_DNA"/>
</dbReference>
<dbReference type="Pfam" id="PF13370">
    <property type="entry name" value="Fer4_13"/>
    <property type="match status" value="1"/>
</dbReference>
<name>A0A6J7KE19_9ZZZZ</name>
<proteinExistence type="predicted"/>
<evidence type="ECO:0000256" key="2">
    <source>
        <dbReference type="ARBA" id="ARBA00022723"/>
    </source>
</evidence>
<dbReference type="SUPFAM" id="SSF54862">
    <property type="entry name" value="4Fe-4S ferredoxins"/>
    <property type="match status" value="1"/>
</dbReference>
<dbReference type="InterPro" id="IPR051269">
    <property type="entry name" value="Fe-S_cluster_ET"/>
</dbReference>
<dbReference type="Gene3D" id="3.30.70.20">
    <property type="match status" value="1"/>
</dbReference>
<dbReference type="AlphaFoldDB" id="A0A6J7KE19"/>
<reference evidence="6" key="1">
    <citation type="submission" date="2020-05" db="EMBL/GenBank/DDBJ databases">
        <authorList>
            <person name="Chiriac C."/>
            <person name="Salcher M."/>
            <person name="Ghai R."/>
            <person name="Kavagutti S V."/>
        </authorList>
    </citation>
    <scope>NUCLEOTIDE SEQUENCE</scope>
</reference>
<dbReference type="GO" id="GO:0051536">
    <property type="term" value="F:iron-sulfur cluster binding"/>
    <property type="evidence" value="ECO:0007669"/>
    <property type="project" value="UniProtKB-KW"/>
</dbReference>
<keyword evidence="3" id="KW-0249">Electron transport</keyword>
<evidence type="ECO:0000256" key="5">
    <source>
        <dbReference type="ARBA" id="ARBA00023014"/>
    </source>
</evidence>
<dbReference type="GO" id="GO:0046872">
    <property type="term" value="F:metal ion binding"/>
    <property type="evidence" value="ECO:0007669"/>
    <property type="project" value="UniProtKB-KW"/>
</dbReference>
<keyword evidence="4" id="KW-0408">Iron</keyword>
<evidence type="ECO:0000256" key="4">
    <source>
        <dbReference type="ARBA" id="ARBA00023004"/>
    </source>
</evidence>
<organism evidence="6">
    <name type="scientific">freshwater metagenome</name>
    <dbReference type="NCBI Taxonomy" id="449393"/>
    <lineage>
        <taxon>unclassified sequences</taxon>
        <taxon>metagenomes</taxon>
        <taxon>ecological metagenomes</taxon>
    </lineage>
</organism>
<sequence>MKITIEGDACICSGSCVLECPEVFGQDPVEGTVVVLNDTPSNDLLDRVLAAENNCPAQVIIVIVE</sequence>
<accession>A0A6J7KE19</accession>
<evidence type="ECO:0000256" key="3">
    <source>
        <dbReference type="ARBA" id="ARBA00022982"/>
    </source>
</evidence>
<keyword evidence="5" id="KW-0411">Iron-sulfur</keyword>
<dbReference type="PANTHER" id="PTHR36923:SF3">
    <property type="entry name" value="FERREDOXIN"/>
    <property type="match status" value="1"/>
</dbReference>
<evidence type="ECO:0000256" key="1">
    <source>
        <dbReference type="ARBA" id="ARBA00022448"/>
    </source>
</evidence>